<gene>
    <name evidence="1" type="ORF">NCTC9045_02422</name>
</gene>
<sequence length="54" mass="6235">MHCADEGFEKPLPHLFEAAVFLMGFTLWGKLEFNKRDGFLDCPHGDRGLRRRDG</sequence>
<reference evidence="1 2" key="1">
    <citation type="submission" date="2018-06" db="EMBL/GenBank/DDBJ databases">
        <authorList>
            <consortium name="Pathogen Informatics"/>
            <person name="Doyle S."/>
        </authorList>
    </citation>
    <scope>NUCLEOTIDE SEQUENCE [LARGE SCALE GENOMIC DNA]</scope>
    <source>
        <strain evidence="1 2">NCTC9045</strain>
    </source>
</reference>
<dbReference type="AlphaFoldDB" id="A0A376WXY9"/>
<name>A0A376WXY9_ECOLX</name>
<dbReference type="Proteomes" id="UP000254503">
    <property type="component" value="Unassembled WGS sequence"/>
</dbReference>
<organism evidence="1 2">
    <name type="scientific">Escherichia coli</name>
    <dbReference type="NCBI Taxonomy" id="562"/>
    <lineage>
        <taxon>Bacteria</taxon>
        <taxon>Pseudomonadati</taxon>
        <taxon>Pseudomonadota</taxon>
        <taxon>Gammaproteobacteria</taxon>
        <taxon>Enterobacterales</taxon>
        <taxon>Enterobacteriaceae</taxon>
        <taxon>Escherichia</taxon>
    </lineage>
</organism>
<evidence type="ECO:0000313" key="2">
    <source>
        <dbReference type="Proteomes" id="UP000254503"/>
    </source>
</evidence>
<dbReference type="EMBL" id="UGDD01000002">
    <property type="protein sequence ID" value="STJ54529.1"/>
    <property type="molecule type" value="Genomic_DNA"/>
</dbReference>
<accession>A0A376WXY9</accession>
<evidence type="ECO:0000313" key="1">
    <source>
        <dbReference type="EMBL" id="STJ54529.1"/>
    </source>
</evidence>
<protein>
    <submittedName>
        <fullName evidence="1">Uncharacterized protein</fullName>
    </submittedName>
</protein>
<proteinExistence type="predicted"/>